<comment type="subcellular location">
    <subcellularLocation>
        <location evidence="1">Membrane</location>
        <topology evidence="1">Multi-pass membrane protein</topology>
    </subcellularLocation>
</comment>
<feature type="transmembrane region" description="Helical" evidence="6">
    <location>
        <begin position="361"/>
        <end position="385"/>
    </location>
</feature>
<keyword evidence="3 6" id="KW-0812">Transmembrane</keyword>
<comment type="caution">
    <text evidence="8">The sequence shown here is derived from an EMBL/GenBank/DDBJ whole genome shotgun (WGS) entry which is preliminary data.</text>
</comment>
<dbReference type="OrthoDB" id="9765532at2"/>
<keyword evidence="4 6" id="KW-1133">Transmembrane helix</keyword>
<evidence type="ECO:0000256" key="5">
    <source>
        <dbReference type="ARBA" id="ARBA00023136"/>
    </source>
</evidence>
<evidence type="ECO:0000313" key="8">
    <source>
        <dbReference type="EMBL" id="KPL72601.1"/>
    </source>
</evidence>
<evidence type="ECO:0000256" key="2">
    <source>
        <dbReference type="ARBA" id="ARBA00022448"/>
    </source>
</evidence>
<protein>
    <recommendedName>
        <fullName evidence="7">Citrate transporter-like domain-containing protein</fullName>
    </recommendedName>
</protein>
<sequence length="433" mass="46683">MIKSIVIFVIAYAVIISEKFPRHWVALIGGALLIITGVLTPQDAITYINWETLGLLSGMFVLVSILNEAGFFSWLAMTAIRKVNYQPIALFLVLVLMASGLSMFMDSITVMLFLSALTLQLTRLLKIDPIPVVIAEVCAANVGGAATLMGDPPNVILGTTLGYTFNDFAINTGPISASIAIMLFVVFYFINRNSLMHAREMLTPETIAEIEGLQTEKVHVHMTRVGVVFFSIAVLLLVFHLPLSKVTGLPINAATAALVPALMAILFLKPGQARNVILKVDGESLLFFGGLFLLIGGLEKTRVFEMMADILAGSTTTSNGMVMALHWIPGLASGVLDNVPLALAMSYVLEDLAKIPGMPALALMVWALALGVDIGGNLTPIGASANVVAYSYMERNYSKVGWKRWIMIAVPPTLMAMIMASLMVVGKGMIGWY</sequence>
<keyword evidence="9" id="KW-1185">Reference proteome</keyword>
<feature type="domain" description="Citrate transporter-like" evidence="7">
    <location>
        <begin position="12"/>
        <end position="371"/>
    </location>
</feature>
<dbReference type="EMBL" id="LGCK01000007">
    <property type="protein sequence ID" value="KPL72601.1"/>
    <property type="molecule type" value="Genomic_DNA"/>
</dbReference>
<gene>
    <name evidence="8" type="ORF">ADM99_05695</name>
</gene>
<keyword evidence="2" id="KW-0813">Transport</keyword>
<feature type="transmembrane region" description="Helical" evidence="6">
    <location>
        <begin position="168"/>
        <end position="190"/>
    </location>
</feature>
<feature type="transmembrane region" description="Helical" evidence="6">
    <location>
        <begin position="88"/>
        <end position="117"/>
    </location>
</feature>
<dbReference type="Proteomes" id="UP000050430">
    <property type="component" value="Unassembled WGS sequence"/>
</dbReference>
<evidence type="ECO:0000259" key="7">
    <source>
        <dbReference type="Pfam" id="PF03600"/>
    </source>
</evidence>
<feature type="transmembrane region" description="Helical" evidence="6">
    <location>
        <begin position="225"/>
        <end position="243"/>
    </location>
</feature>
<accession>A0A0P6X0C6</accession>
<evidence type="ECO:0000256" key="4">
    <source>
        <dbReference type="ARBA" id="ARBA00022989"/>
    </source>
</evidence>
<feature type="transmembrane region" description="Helical" evidence="6">
    <location>
        <begin position="53"/>
        <end position="76"/>
    </location>
</feature>
<reference evidence="8 9" key="1">
    <citation type="submission" date="2015-07" db="EMBL/GenBank/DDBJ databases">
        <title>Genome sequence of Leptolinea tardivitalis DSM 16556.</title>
        <authorList>
            <person name="Hemp J."/>
            <person name="Ward L.M."/>
            <person name="Pace L.A."/>
            <person name="Fischer W.W."/>
        </authorList>
    </citation>
    <scope>NUCLEOTIDE SEQUENCE [LARGE SCALE GENOMIC DNA]</scope>
    <source>
        <strain evidence="8 9">YMTK-2</strain>
    </source>
</reference>
<dbReference type="STRING" id="229920.ADM99_05695"/>
<dbReference type="PANTHER" id="PTHR43568:SF1">
    <property type="entry name" value="P PROTEIN"/>
    <property type="match status" value="1"/>
</dbReference>
<dbReference type="GO" id="GO:0055085">
    <property type="term" value="P:transmembrane transport"/>
    <property type="evidence" value="ECO:0007669"/>
    <property type="project" value="InterPro"/>
</dbReference>
<dbReference type="InterPro" id="IPR004680">
    <property type="entry name" value="Cit_transptr-like_dom"/>
</dbReference>
<evidence type="ECO:0000256" key="1">
    <source>
        <dbReference type="ARBA" id="ARBA00004141"/>
    </source>
</evidence>
<dbReference type="RefSeq" id="WP_062421347.1">
    <property type="nucleotide sequence ID" value="NZ_BBYA01000008.1"/>
</dbReference>
<name>A0A0P6X0C6_9CHLR</name>
<dbReference type="GO" id="GO:0016020">
    <property type="term" value="C:membrane"/>
    <property type="evidence" value="ECO:0007669"/>
    <property type="project" value="UniProtKB-SubCell"/>
</dbReference>
<feature type="transmembrane region" description="Helical" evidence="6">
    <location>
        <begin position="327"/>
        <end position="349"/>
    </location>
</feature>
<keyword evidence="5 6" id="KW-0472">Membrane</keyword>
<dbReference type="InterPro" id="IPR051475">
    <property type="entry name" value="Diverse_Ion_Transporter"/>
</dbReference>
<feature type="transmembrane region" description="Helical" evidence="6">
    <location>
        <begin position="405"/>
        <end position="425"/>
    </location>
</feature>
<evidence type="ECO:0000256" key="3">
    <source>
        <dbReference type="ARBA" id="ARBA00022692"/>
    </source>
</evidence>
<dbReference type="PANTHER" id="PTHR43568">
    <property type="entry name" value="P PROTEIN"/>
    <property type="match status" value="1"/>
</dbReference>
<evidence type="ECO:0000256" key="6">
    <source>
        <dbReference type="SAM" id="Phobius"/>
    </source>
</evidence>
<dbReference type="Pfam" id="PF03600">
    <property type="entry name" value="CitMHS"/>
    <property type="match status" value="1"/>
</dbReference>
<organism evidence="8 9">
    <name type="scientific">Leptolinea tardivitalis</name>
    <dbReference type="NCBI Taxonomy" id="229920"/>
    <lineage>
        <taxon>Bacteria</taxon>
        <taxon>Bacillati</taxon>
        <taxon>Chloroflexota</taxon>
        <taxon>Anaerolineae</taxon>
        <taxon>Anaerolineales</taxon>
        <taxon>Anaerolineaceae</taxon>
        <taxon>Leptolinea</taxon>
    </lineage>
</organism>
<feature type="transmembrane region" description="Helical" evidence="6">
    <location>
        <begin position="280"/>
        <end position="298"/>
    </location>
</feature>
<feature type="transmembrane region" description="Helical" evidence="6">
    <location>
        <begin position="249"/>
        <end position="268"/>
    </location>
</feature>
<proteinExistence type="predicted"/>
<feature type="transmembrane region" description="Helical" evidence="6">
    <location>
        <begin position="23"/>
        <end position="41"/>
    </location>
</feature>
<dbReference type="AlphaFoldDB" id="A0A0P6X0C6"/>
<evidence type="ECO:0000313" key="9">
    <source>
        <dbReference type="Proteomes" id="UP000050430"/>
    </source>
</evidence>